<name>A0A6J4N1T4_9BACT</name>
<keyword evidence="1" id="KW-0472">Membrane</keyword>
<sequence>VPAEMLAPIFRGAIILGAFGVVYFAAAAMLGLEQSTAIFRRVKGMLGRR</sequence>
<dbReference type="AlphaFoldDB" id="A0A6J4N1T4"/>
<accession>A0A6J4N1T4</accession>
<reference evidence="2" key="1">
    <citation type="submission" date="2020-02" db="EMBL/GenBank/DDBJ databases">
        <authorList>
            <person name="Meier V. D."/>
        </authorList>
    </citation>
    <scope>NUCLEOTIDE SEQUENCE</scope>
    <source>
        <strain evidence="2">AVDCRST_MAG89</strain>
    </source>
</reference>
<gene>
    <name evidence="2" type="ORF">AVDCRST_MAG89-4944</name>
</gene>
<organism evidence="2">
    <name type="scientific">uncultured Gemmatimonadota bacterium</name>
    <dbReference type="NCBI Taxonomy" id="203437"/>
    <lineage>
        <taxon>Bacteria</taxon>
        <taxon>Pseudomonadati</taxon>
        <taxon>Gemmatimonadota</taxon>
        <taxon>environmental samples</taxon>
    </lineage>
</organism>
<evidence type="ECO:0000313" key="2">
    <source>
        <dbReference type="EMBL" id="CAA9375284.1"/>
    </source>
</evidence>
<evidence type="ECO:0000256" key="1">
    <source>
        <dbReference type="SAM" id="Phobius"/>
    </source>
</evidence>
<keyword evidence="1" id="KW-1133">Transmembrane helix</keyword>
<feature type="transmembrane region" description="Helical" evidence="1">
    <location>
        <begin position="12"/>
        <end position="32"/>
    </location>
</feature>
<feature type="non-terminal residue" evidence="2">
    <location>
        <position position="1"/>
    </location>
</feature>
<keyword evidence="1" id="KW-0812">Transmembrane</keyword>
<dbReference type="EMBL" id="CADCTV010001044">
    <property type="protein sequence ID" value="CAA9375284.1"/>
    <property type="molecule type" value="Genomic_DNA"/>
</dbReference>
<protein>
    <submittedName>
        <fullName evidence="2">Uncharacterized protein</fullName>
    </submittedName>
</protein>
<proteinExistence type="predicted"/>